<dbReference type="SUPFAM" id="SSF52540">
    <property type="entry name" value="P-loop containing nucleoside triphosphate hydrolases"/>
    <property type="match status" value="2"/>
</dbReference>
<dbReference type="SMART" id="SM00487">
    <property type="entry name" value="DEXDc"/>
    <property type="match status" value="1"/>
</dbReference>
<dbReference type="Gene3D" id="3.40.50.10810">
    <property type="entry name" value="Tandem AAA-ATPase domain"/>
    <property type="match status" value="1"/>
</dbReference>
<dbReference type="CDD" id="cd18012">
    <property type="entry name" value="DEXQc_arch_SWI2_SNF2"/>
    <property type="match status" value="1"/>
</dbReference>
<dbReference type="GO" id="GO:0015616">
    <property type="term" value="F:DNA translocase activity"/>
    <property type="evidence" value="ECO:0007669"/>
    <property type="project" value="TreeGrafter"/>
</dbReference>
<evidence type="ECO:0000259" key="2">
    <source>
        <dbReference type="PROSITE" id="PS51192"/>
    </source>
</evidence>
<dbReference type="Pfam" id="PF00176">
    <property type="entry name" value="SNF2-rel_dom"/>
    <property type="match status" value="1"/>
</dbReference>
<dbReference type="InterPro" id="IPR014001">
    <property type="entry name" value="Helicase_ATP-bd"/>
</dbReference>
<dbReference type="Pfam" id="PF00271">
    <property type="entry name" value="Helicase_C"/>
    <property type="match status" value="1"/>
</dbReference>
<dbReference type="PROSITE" id="PS51192">
    <property type="entry name" value="HELICASE_ATP_BIND_1"/>
    <property type="match status" value="1"/>
</dbReference>
<dbReference type="GO" id="GO:0016787">
    <property type="term" value="F:hydrolase activity"/>
    <property type="evidence" value="ECO:0007669"/>
    <property type="project" value="UniProtKB-KW"/>
</dbReference>
<dbReference type="InterPro" id="IPR050496">
    <property type="entry name" value="SNF2_RAD54_helicase_repair"/>
</dbReference>
<evidence type="ECO:0000256" key="1">
    <source>
        <dbReference type="ARBA" id="ARBA00022801"/>
    </source>
</evidence>
<dbReference type="SMART" id="SM00490">
    <property type="entry name" value="HELICc"/>
    <property type="match status" value="1"/>
</dbReference>
<accession>A0A1M5G8V7</accession>
<dbReference type="InterPro" id="IPR000330">
    <property type="entry name" value="SNF2_N"/>
</dbReference>
<feature type="domain" description="Helicase ATP-binding" evidence="2">
    <location>
        <begin position="504"/>
        <end position="693"/>
    </location>
</feature>
<dbReference type="GO" id="GO:0004386">
    <property type="term" value="F:helicase activity"/>
    <property type="evidence" value="ECO:0007669"/>
    <property type="project" value="UniProtKB-KW"/>
</dbReference>
<evidence type="ECO:0000313" key="5">
    <source>
        <dbReference type="Proteomes" id="UP000184164"/>
    </source>
</evidence>
<feature type="domain" description="Helicase C-terminal" evidence="3">
    <location>
        <begin position="818"/>
        <end position="978"/>
    </location>
</feature>
<keyword evidence="4" id="KW-0067">ATP-binding</keyword>
<dbReference type="GO" id="GO:0005524">
    <property type="term" value="F:ATP binding"/>
    <property type="evidence" value="ECO:0007669"/>
    <property type="project" value="InterPro"/>
</dbReference>
<reference evidence="4 5" key="1">
    <citation type="submission" date="2016-11" db="EMBL/GenBank/DDBJ databases">
        <authorList>
            <person name="Jaros S."/>
            <person name="Januszkiewicz K."/>
            <person name="Wedrychowicz H."/>
        </authorList>
    </citation>
    <scope>NUCLEOTIDE SEQUENCE [LARGE SCALE GENOMIC DNA]</scope>
    <source>
        <strain evidence="4 5">DSM 26910</strain>
    </source>
</reference>
<dbReference type="STRING" id="1484053.SAMN05444274_1184"/>
<dbReference type="InterPro" id="IPR027417">
    <property type="entry name" value="P-loop_NTPase"/>
</dbReference>
<gene>
    <name evidence="4" type="ORF">SAMN05444274_1184</name>
</gene>
<dbReference type="InterPro" id="IPR001650">
    <property type="entry name" value="Helicase_C-like"/>
</dbReference>
<dbReference type="CDD" id="cd18793">
    <property type="entry name" value="SF2_C_SNF"/>
    <property type="match status" value="1"/>
</dbReference>
<keyword evidence="4" id="KW-0347">Helicase</keyword>
<dbReference type="PANTHER" id="PTHR45629">
    <property type="entry name" value="SNF2/RAD54 FAMILY MEMBER"/>
    <property type="match status" value="1"/>
</dbReference>
<dbReference type="AlphaFoldDB" id="A0A1M5G8V7"/>
<dbReference type="PROSITE" id="PS51194">
    <property type="entry name" value="HELICASE_CTER"/>
    <property type="match status" value="1"/>
</dbReference>
<keyword evidence="4" id="KW-0547">Nucleotide-binding</keyword>
<evidence type="ECO:0000259" key="3">
    <source>
        <dbReference type="PROSITE" id="PS51194"/>
    </source>
</evidence>
<organism evidence="4 5">
    <name type="scientific">Mariniphaga anaerophila</name>
    <dbReference type="NCBI Taxonomy" id="1484053"/>
    <lineage>
        <taxon>Bacteria</taxon>
        <taxon>Pseudomonadati</taxon>
        <taxon>Bacteroidota</taxon>
        <taxon>Bacteroidia</taxon>
        <taxon>Marinilabiliales</taxon>
        <taxon>Prolixibacteraceae</taxon>
        <taxon>Mariniphaga</taxon>
    </lineage>
</organism>
<keyword evidence="5" id="KW-1185">Reference proteome</keyword>
<evidence type="ECO:0000313" key="4">
    <source>
        <dbReference type="EMBL" id="SHG00118.1"/>
    </source>
</evidence>
<sequence length="979" mass="113904">MGETEFVIVLTEHRNLGNVFQPYLIHKRDKFYSTEKLVKPFDINSVEYELKPHEKELVLLIEKYSDERLMKKFSRAKNVSEFFAQLDKSTFEKQVSPYIEQCMFEVARILMLSPVRLLNKEAKYANLYDEDEIRVPPLFIRPEFYFDRTKTETRYHLKIFIDNKEIPLLNRNVRIVTNNPCMLVSRNQLLVFEKLDGKKIVPFLSRQYVSIPRSIEEKYYAGFVKKTIRDFDVKVSGFKLIEGEGKKTAVLNLDKNLMLQPCFILQFRYDGEIFLPNNNRHVAVLFQKQNNEFVFKKIKRDAKWEKSVLATLTEAGLQDKNGYFEPAETELSEKNDPVYVFVNWLNKHKNSLKEKGIFVEQGALEKVYFTGEQRLDLKTKTTGDWFDVYATVTFGEFSFPFIKLKNNILNDIREFELPNGEVAIIPEEWFARYKNLMPFARSKGEKMRFEKHHYTLLQKVMLPGDNSFLQKLKRLADTQENIPLPENLNAHLRSYQETGYQWMAGLHKNGFGGCLADDMGLGKTLQTLALLLNYKRNGEATAFQDSFARKDQLSLFAAQSPAAENIQPASLIVLPTSLVHNWESEIQKFTPSFKIYKHVGQQRKTQAELENAVLYYDIILTTYGTVRNDVEAFSRLKFFYLILDESQYVKNPASKTYKAIGKLQSEYRMALTGTPIENSLSDLWAQMNFLNKGMLGNLAFFRRFFITPIEKHNNAEQQEKLQVLIRPFVLRRTKAEVARDLPPLMEQVVVCEMNEGQQRTYETEKSVIRNSILEGIEQDGIKSSAMIILQGLTRLRQLANHPKLLNNVEENQSGKFEEIIRMLENVIAEKHKVLVFSSFVKHLELIKSRIEKEKWKYSILTGQTTNRGEVIRQFQEDQENRIFLISLKAGGVGLNLTSADYVFIIDPWWNPAAENQAISRAHRIGQNKHVFVYRFITQGSIEEKIQQLQSRKSSLADKFINSNNPLQEITKEEILGLLK</sequence>
<dbReference type="Proteomes" id="UP000184164">
    <property type="component" value="Unassembled WGS sequence"/>
</dbReference>
<keyword evidence="1" id="KW-0378">Hydrolase</keyword>
<dbReference type="EMBL" id="FQUM01000018">
    <property type="protein sequence ID" value="SHG00118.1"/>
    <property type="molecule type" value="Genomic_DNA"/>
</dbReference>
<protein>
    <submittedName>
        <fullName evidence="4">Superfamily II DNA or RNA helicase, SNF2 family</fullName>
    </submittedName>
</protein>
<dbReference type="OrthoDB" id="9760715at2"/>
<proteinExistence type="predicted"/>
<dbReference type="RefSeq" id="WP_073003547.1">
    <property type="nucleotide sequence ID" value="NZ_FQUM01000018.1"/>
</dbReference>
<dbReference type="InterPro" id="IPR049730">
    <property type="entry name" value="SNF2/RAD54-like_C"/>
</dbReference>
<name>A0A1M5G8V7_9BACT</name>
<dbReference type="Gene3D" id="3.40.50.300">
    <property type="entry name" value="P-loop containing nucleotide triphosphate hydrolases"/>
    <property type="match status" value="1"/>
</dbReference>
<dbReference type="PANTHER" id="PTHR45629:SF7">
    <property type="entry name" value="DNA EXCISION REPAIR PROTEIN ERCC-6-RELATED"/>
    <property type="match status" value="1"/>
</dbReference>
<dbReference type="InterPro" id="IPR038718">
    <property type="entry name" value="SNF2-like_sf"/>
</dbReference>